<dbReference type="PANTHER" id="PTHR23419:SF8">
    <property type="entry name" value="FI09726P"/>
    <property type="match status" value="1"/>
</dbReference>
<dbReference type="InterPro" id="IPR011322">
    <property type="entry name" value="N-reg_PII-like_a/b"/>
</dbReference>
<dbReference type="SUPFAM" id="SSF54913">
    <property type="entry name" value="GlnB-like"/>
    <property type="match status" value="1"/>
</dbReference>
<dbReference type="Pfam" id="PF03091">
    <property type="entry name" value="CutA1"/>
    <property type="match status" value="1"/>
</dbReference>
<dbReference type="EMBL" id="JADJEV010000002">
    <property type="protein sequence ID" value="MBK6972294.1"/>
    <property type="molecule type" value="Genomic_DNA"/>
</dbReference>
<name>A0A9D7HKT5_9PROT</name>
<comment type="caution">
    <text evidence="2">The sequence shown here is derived from an EMBL/GenBank/DDBJ whole genome shotgun (WGS) entry which is preliminary data.</text>
</comment>
<proteinExistence type="inferred from homology"/>
<gene>
    <name evidence="2" type="ORF">IPH26_04845</name>
</gene>
<dbReference type="PANTHER" id="PTHR23419">
    <property type="entry name" value="DIVALENT CATION TOLERANCE CUTA-RELATED"/>
    <property type="match status" value="1"/>
</dbReference>
<evidence type="ECO:0000313" key="3">
    <source>
        <dbReference type="Proteomes" id="UP000807785"/>
    </source>
</evidence>
<dbReference type="AlphaFoldDB" id="A0A9D7HKT5"/>
<dbReference type="Gene3D" id="3.30.70.120">
    <property type="match status" value="1"/>
</dbReference>
<comment type="similarity">
    <text evidence="1">Belongs to the CutA family.</text>
</comment>
<evidence type="ECO:0000256" key="1">
    <source>
        <dbReference type="ARBA" id="ARBA00010169"/>
    </source>
</evidence>
<evidence type="ECO:0000313" key="2">
    <source>
        <dbReference type="EMBL" id="MBK6972294.1"/>
    </source>
</evidence>
<protein>
    <submittedName>
        <fullName evidence="2">Divalent-cation tolerance protein CutA</fullName>
    </submittedName>
</protein>
<dbReference type="Proteomes" id="UP000807785">
    <property type="component" value="Unassembled WGS sequence"/>
</dbReference>
<reference evidence="2" key="1">
    <citation type="submission" date="2020-10" db="EMBL/GenBank/DDBJ databases">
        <title>Connecting structure to function with the recovery of over 1000 high-quality activated sludge metagenome-assembled genomes encoding full-length rRNA genes using long-read sequencing.</title>
        <authorList>
            <person name="Singleton C.M."/>
            <person name="Petriglieri F."/>
            <person name="Kristensen J.M."/>
            <person name="Kirkegaard R.H."/>
            <person name="Michaelsen T.Y."/>
            <person name="Andersen M.H."/>
            <person name="Karst S.M."/>
            <person name="Dueholm M.S."/>
            <person name="Nielsen P.H."/>
            <person name="Albertsen M."/>
        </authorList>
    </citation>
    <scope>NUCLEOTIDE SEQUENCE</scope>
    <source>
        <strain evidence="2">Bjer_18-Q3-R1-45_BAT3C.347</strain>
    </source>
</reference>
<organism evidence="2 3">
    <name type="scientific">Candidatus Methylophosphatis roskildensis</name>
    <dbReference type="NCBI Taxonomy" id="2899263"/>
    <lineage>
        <taxon>Bacteria</taxon>
        <taxon>Pseudomonadati</taxon>
        <taxon>Pseudomonadota</taxon>
        <taxon>Betaproteobacteria</taxon>
        <taxon>Nitrosomonadales</taxon>
        <taxon>Sterolibacteriaceae</taxon>
        <taxon>Candidatus Methylophosphatis</taxon>
    </lineage>
</organism>
<dbReference type="InterPro" id="IPR004323">
    <property type="entry name" value="Ion_tolerance_CutA"/>
</dbReference>
<sequence length="115" mass="12582">MSFAEETLLVLSNLPDRDAAEALARALIERRLAACVNILSPCRSVYRWRGAVEQADEVPLLIKTTRARYAELEAAMRALHPYEVPEIIALPLTGGLPAYLDWVAAECAVAPTTSC</sequence>
<dbReference type="GO" id="GO:0005507">
    <property type="term" value="F:copper ion binding"/>
    <property type="evidence" value="ECO:0007669"/>
    <property type="project" value="TreeGrafter"/>
</dbReference>
<dbReference type="GO" id="GO:0010038">
    <property type="term" value="P:response to metal ion"/>
    <property type="evidence" value="ECO:0007669"/>
    <property type="project" value="InterPro"/>
</dbReference>
<dbReference type="InterPro" id="IPR015867">
    <property type="entry name" value="N-reg_PII/ATP_PRibTrfase_C"/>
</dbReference>
<accession>A0A9D7HKT5</accession>